<dbReference type="STRING" id="350054.Mflv_3626"/>
<proteinExistence type="predicted"/>
<reference evidence="1" key="1">
    <citation type="submission" date="2007-04" db="EMBL/GenBank/DDBJ databases">
        <authorList>
            <consortium name="US DOE Joint Genome Institute"/>
            <person name="Copeland A."/>
            <person name="Lucas S."/>
            <person name="Lapidus A."/>
            <person name="Barry K."/>
            <person name="Detter J.C."/>
            <person name="Glavina del Rio T."/>
            <person name="Hammon N."/>
            <person name="Israni S."/>
            <person name="Dalin E."/>
            <person name="Tice H."/>
            <person name="Pitluck S."/>
            <person name="Chain P."/>
            <person name="Malfatti S."/>
            <person name="Shin M."/>
            <person name="Vergez L."/>
            <person name="Schmutz J."/>
            <person name="Larimer F."/>
            <person name="Land M."/>
            <person name="Hauser L."/>
            <person name="Kyrpides N."/>
            <person name="Mikhailova N."/>
            <person name="Miller C."/>
            <person name="Richardson P."/>
        </authorList>
    </citation>
    <scope>NUCLEOTIDE SEQUENCE</scope>
    <source>
        <strain evidence="1">PYR-GCK</strain>
    </source>
</reference>
<accession>A4T9L1</accession>
<sequence>MGAGPGGLMVHSVELLFDDDTEAAVRGAWEDLAQAGIRSLAAHTAESNRPHVTVSVSDELTGDVDAALRPVLDRLPLRCVLGAPLLFGAGRGVTLVRLVVPSAELLDLHAEVHRICLPYMSKGSLPHSVPGQWTPHVTLARRVPSDRLPAALALPAVTRDLAATAVGLRHWDGNAKIVHPIG</sequence>
<name>A4T9L1_MYCGI</name>
<organism evidence="1">
    <name type="scientific">Mycolicibacterium gilvum (strain PYR-GCK)</name>
    <name type="common">Mycobacterium gilvum (strain PYR-GCK)</name>
    <dbReference type="NCBI Taxonomy" id="350054"/>
    <lineage>
        <taxon>Bacteria</taxon>
        <taxon>Bacillati</taxon>
        <taxon>Actinomycetota</taxon>
        <taxon>Actinomycetes</taxon>
        <taxon>Mycobacteriales</taxon>
        <taxon>Mycobacteriaceae</taxon>
        <taxon>Mycolicibacterium</taxon>
    </lineage>
</organism>
<dbReference type="SUPFAM" id="SSF55144">
    <property type="entry name" value="LigT-like"/>
    <property type="match status" value="1"/>
</dbReference>
<dbReference type="Gene3D" id="3.90.1140.10">
    <property type="entry name" value="Cyclic phosphodiesterase"/>
    <property type="match status" value="1"/>
</dbReference>
<evidence type="ECO:0000313" key="1">
    <source>
        <dbReference type="EMBL" id="ABP46100.1"/>
    </source>
</evidence>
<protein>
    <recommendedName>
        <fullName evidence="2">2'-5' RNA ligase</fullName>
    </recommendedName>
</protein>
<dbReference type="Pfam" id="PF13563">
    <property type="entry name" value="2_5_RNA_ligase2"/>
    <property type="match status" value="1"/>
</dbReference>
<dbReference type="KEGG" id="mgi:Mflv_3626"/>
<evidence type="ECO:0008006" key="2">
    <source>
        <dbReference type="Google" id="ProtNLM"/>
    </source>
</evidence>
<dbReference type="AlphaFoldDB" id="A4T9L1"/>
<reference evidence="1" key="2">
    <citation type="journal article" date="2013" name="PLoS ONE">
        <title>A Gene Expression Study of the Activities of Aromatic Ring-Cleavage Dioxygenases in Mycobacterium gilvum PYR-GCK to Changes in Salinity and pH during Pyrene Degradation.</title>
        <authorList>
            <person name="Badejo A.C."/>
            <person name="Badejo A.O."/>
            <person name="Shin K.H."/>
            <person name="Chai Y.G."/>
        </authorList>
    </citation>
    <scope>NUCLEOTIDE SEQUENCE [LARGE SCALE GENOMIC DNA]</scope>
    <source>
        <strain evidence="1">PYR-GCK</strain>
    </source>
</reference>
<gene>
    <name evidence="1" type="ordered locus">Mflv_3626</name>
</gene>
<dbReference type="HOGENOM" id="CLU_094015_2_0_11"/>
<dbReference type="EMBL" id="CP000656">
    <property type="protein sequence ID" value="ABP46100.1"/>
    <property type="molecule type" value="Genomic_DNA"/>
</dbReference>
<dbReference type="InterPro" id="IPR009097">
    <property type="entry name" value="Cyclic_Pdiesterase"/>
</dbReference>
<dbReference type="eggNOG" id="COG1514">
    <property type="taxonomic scope" value="Bacteria"/>
</dbReference>